<dbReference type="EMBL" id="AOMA01000160">
    <property type="protein sequence ID" value="EMA31417.1"/>
    <property type="molecule type" value="Genomic_DNA"/>
</dbReference>
<organism evidence="2 3">
    <name type="scientific">Halobiforma nitratireducens JCM 10879</name>
    <dbReference type="NCBI Taxonomy" id="1227454"/>
    <lineage>
        <taxon>Archaea</taxon>
        <taxon>Methanobacteriati</taxon>
        <taxon>Methanobacteriota</taxon>
        <taxon>Stenosarchaea group</taxon>
        <taxon>Halobacteria</taxon>
        <taxon>Halobacteriales</taxon>
        <taxon>Natrialbaceae</taxon>
        <taxon>Halobiforma</taxon>
    </lineage>
</organism>
<evidence type="ECO:0000313" key="2">
    <source>
        <dbReference type="EMBL" id="EMA31417.1"/>
    </source>
</evidence>
<comment type="caution">
    <text evidence="2">The sequence shown here is derived from an EMBL/GenBank/DDBJ whole genome shotgun (WGS) entry which is preliminary data.</text>
</comment>
<evidence type="ECO:0000313" key="3">
    <source>
        <dbReference type="Proteomes" id="UP000011607"/>
    </source>
</evidence>
<protein>
    <submittedName>
        <fullName evidence="2">Uncharacterized protein</fullName>
    </submittedName>
</protein>
<dbReference type="Proteomes" id="UP000011607">
    <property type="component" value="Unassembled WGS sequence"/>
</dbReference>
<feature type="region of interest" description="Disordered" evidence="1">
    <location>
        <begin position="55"/>
        <end position="74"/>
    </location>
</feature>
<gene>
    <name evidence="2" type="ORF">C446_15658</name>
</gene>
<dbReference type="AlphaFoldDB" id="M0LCX7"/>
<evidence type="ECO:0000256" key="1">
    <source>
        <dbReference type="SAM" id="MobiDB-lite"/>
    </source>
</evidence>
<sequence>MTESKNESRSEFFEHDLVSRAVDQWLLSFEYNRSTRERQASLLRSRLPLSGPDATLELPVSVSSRDRPTINQLE</sequence>
<name>M0LCX7_9EURY</name>
<accession>M0LCX7</accession>
<dbReference type="STRING" id="1227454.C446_15658"/>
<keyword evidence="3" id="KW-1185">Reference proteome</keyword>
<reference evidence="2 3" key="1">
    <citation type="journal article" date="2014" name="PLoS Genet.">
        <title>Phylogenetically driven sequencing of extremely halophilic archaea reveals strategies for static and dynamic osmo-response.</title>
        <authorList>
            <person name="Becker E.A."/>
            <person name="Seitzer P.M."/>
            <person name="Tritt A."/>
            <person name="Larsen D."/>
            <person name="Krusor M."/>
            <person name="Yao A.I."/>
            <person name="Wu D."/>
            <person name="Madern D."/>
            <person name="Eisen J.A."/>
            <person name="Darling A.E."/>
            <person name="Facciotti M.T."/>
        </authorList>
    </citation>
    <scope>NUCLEOTIDE SEQUENCE [LARGE SCALE GENOMIC DNA]</scope>
    <source>
        <strain evidence="2 3">JCM 10879</strain>
    </source>
</reference>
<proteinExistence type="predicted"/>